<gene>
    <name evidence="3" type="ORF">NCTC9962_01285</name>
</gene>
<evidence type="ECO:0000256" key="1">
    <source>
        <dbReference type="ARBA" id="ARBA00009437"/>
    </source>
</evidence>
<dbReference type="InterPro" id="IPR005119">
    <property type="entry name" value="LysR_subst-bd"/>
</dbReference>
<dbReference type="PANTHER" id="PTHR30537:SF72">
    <property type="entry name" value="LYSR FAMILY TRANSCRIPTIONAL REGULATOR"/>
    <property type="match status" value="1"/>
</dbReference>
<sequence>MVNCASPHYLTRFGYPQSPDDLTSHAIVRYTPHLGVHPLGFEVASVNGVQWFKSGGMLTVNSSENYLTAGLAGLGIIQIPRIAVREALRAGRLIEVLPGYRAEPLSLSLVYPQPSGAFPACKPVYAVAGWRNERVPGLTDYYFLRMTTTEGQKSG</sequence>
<evidence type="ECO:0000313" key="3">
    <source>
        <dbReference type="EMBL" id="STL21003.1"/>
    </source>
</evidence>
<evidence type="ECO:0000313" key="4">
    <source>
        <dbReference type="Proteomes" id="UP000254052"/>
    </source>
</evidence>
<name>A0A377ALV0_ECOLX</name>
<comment type="similarity">
    <text evidence="1">Belongs to the LysR transcriptional regulatory family.</text>
</comment>
<accession>A0A377ALV0</accession>
<organism evidence="3 4">
    <name type="scientific">Escherichia coli</name>
    <dbReference type="NCBI Taxonomy" id="562"/>
    <lineage>
        <taxon>Bacteria</taxon>
        <taxon>Pseudomonadati</taxon>
        <taxon>Pseudomonadota</taxon>
        <taxon>Gammaproteobacteria</taxon>
        <taxon>Enterobacterales</taxon>
        <taxon>Enterobacteriaceae</taxon>
        <taxon>Escherichia</taxon>
    </lineage>
</organism>
<dbReference type="GO" id="GO:0006351">
    <property type="term" value="P:DNA-templated transcription"/>
    <property type="evidence" value="ECO:0007669"/>
    <property type="project" value="TreeGrafter"/>
</dbReference>
<feature type="domain" description="LysR substrate-binding" evidence="2">
    <location>
        <begin position="1"/>
        <end position="119"/>
    </location>
</feature>
<protein>
    <submittedName>
        <fullName evidence="3">LysR family transcriptional regulator</fullName>
    </submittedName>
</protein>
<dbReference type="SUPFAM" id="SSF53850">
    <property type="entry name" value="Periplasmic binding protein-like II"/>
    <property type="match status" value="1"/>
</dbReference>
<evidence type="ECO:0000259" key="2">
    <source>
        <dbReference type="Pfam" id="PF03466"/>
    </source>
</evidence>
<dbReference type="EMBL" id="UGED01000004">
    <property type="protein sequence ID" value="STL21003.1"/>
    <property type="molecule type" value="Genomic_DNA"/>
</dbReference>
<reference evidence="3 4" key="1">
    <citation type="submission" date="2018-06" db="EMBL/GenBank/DDBJ databases">
        <authorList>
            <consortium name="Pathogen Informatics"/>
            <person name="Doyle S."/>
        </authorList>
    </citation>
    <scope>NUCLEOTIDE SEQUENCE [LARGE SCALE GENOMIC DNA]</scope>
    <source>
        <strain evidence="3 4">NCTC9962</strain>
    </source>
</reference>
<dbReference type="AlphaFoldDB" id="A0A377ALV0"/>
<dbReference type="GO" id="GO:0043565">
    <property type="term" value="F:sequence-specific DNA binding"/>
    <property type="evidence" value="ECO:0007669"/>
    <property type="project" value="TreeGrafter"/>
</dbReference>
<dbReference type="InterPro" id="IPR058163">
    <property type="entry name" value="LysR-type_TF_proteobact-type"/>
</dbReference>
<dbReference type="GO" id="GO:0003700">
    <property type="term" value="F:DNA-binding transcription factor activity"/>
    <property type="evidence" value="ECO:0007669"/>
    <property type="project" value="TreeGrafter"/>
</dbReference>
<dbReference type="PANTHER" id="PTHR30537">
    <property type="entry name" value="HTH-TYPE TRANSCRIPTIONAL REGULATOR"/>
    <property type="match status" value="1"/>
</dbReference>
<dbReference type="Proteomes" id="UP000254052">
    <property type="component" value="Unassembled WGS sequence"/>
</dbReference>
<dbReference type="Gene3D" id="3.40.190.290">
    <property type="match status" value="1"/>
</dbReference>
<proteinExistence type="inferred from homology"/>
<dbReference type="Pfam" id="PF03466">
    <property type="entry name" value="LysR_substrate"/>
    <property type="match status" value="1"/>
</dbReference>